<dbReference type="AlphaFoldDB" id="A0A1H7KE51"/>
<dbReference type="EMBL" id="FNZX01000012">
    <property type="protein sequence ID" value="SEK85118.1"/>
    <property type="molecule type" value="Genomic_DNA"/>
</dbReference>
<evidence type="ECO:0000313" key="3">
    <source>
        <dbReference type="Proteomes" id="UP000182321"/>
    </source>
</evidence>
<reference evidence="3" key="1">
    <citation type="submission" date="2016-10" db="EMBL/GenBank/DDBJ databases">
        <authorList>
            <person name="Varghese N."/>
        </authorList>
    </citation>
    <scope>NUCLEOTIDE SEQUENCE [LARGE SCALE GENOMIC DNA]</scope>
    <source>
        <strain evidence="3">ACV-9</strain>
    </source>
</reference>
<feature type="transmembrane region" description="Helical" evidence="1">
    <location>
        <begin position="7"/>
        <end position="26"/>
    </location>
</feature>
<keyword evidence="1" id="KW-1133">Transmembrane helix</keyword>
<keyword evidence="3" id="KW-1185">Reference proteome</keyword>
<dbReference type="Proteomes" id="UP000182321">
    <property type="component" value="Unassembled WGS sequence"/>
</dbReference>
<organism evidence="2 3">
    <name type="scientific">Pseudobutyrivibrio ruminis</name>
    <dbReference type="NCBI Taxonomy" id="46206"/>
    <lineage>
        <taxon>Bacteria</taxon>
        <taxon>Bacillati</taxon>
        <taxon>Bacillota</taxon>
        <taxon>Clostridia</taxon>
        <taxon>Lachnospirales</taxon>
        <taxon>Lachnospiraceae</taxon>
        <taxon>Pseudobutyrivibrio</taxon>
    </lineage>
</organism>
<gene>
    <name evidence="2" type="ORF">SAMN02910377_02010</name>
</gene>
<sequence length="221" mass="25733">MAINKAYLQYKIVFAVSIILLLIGIVESIKVGGILIFILCVALFCIGCVLYRFYGWNWVIQDYVYNKCNLNEYLSFLLKKNKNKYTPLIGELSFLSSKEMLPNAELAYFIRVEQYIFGMNEEPISDIERILAELCGSKNFFISNYTPILMDVYKAEYDSAITKLNSLTSANNLYEIPRQFYLMQIFSKQNKYAEEVQECIAFIKNKGLDTRYARSIYVEEK</sequence>
<proteinExistence type="predicted"/>
<keyword evidence="1" id="KW-0472">Membrane</keyword>
<evidence type="ECO:0000256" key="1">
    <source>
        <dbReference type="SAM" id="Phobius"/>
    </source>
</evidence>
<dbReference type="RefSeq" id="WP_074791527.1">
    <property type="nucleotide sequence ID" value="NZ_FNZX01000012.1"/>
</dbReference>
<protein>
    <submittedName>
        <fullName evidence="2">Uncharacterized protein</fullName>
    </submittedName>
</protein>
<name>A0A1H7KE51_9FIRM</name>
<keyword evidence="1" id="KW-0812">Transmembrane</keyword>
<evidence type="ECO:0000313" key="2">
    <source>
        <dbReference type="EMBL" id="SEK85118.1"/>
    </source>
</evidence>
<feature type="transmembrane region" description="Helical" evidence="1">
    <location>
        <begin position="32"/>
        <end position="54"/>
    </location>
</feature>
<accession>A0A1H7KE51</accession>